<reference evidence="3 4" key="1">
    <citation type="submission" date="2012-08" db="EMBL/GenBank/DDBJ databases">
        <title>The Genome Sequence of Barnesiella intestinihominis YIT 11860.</title>
        <authorList>
            <consortium name="The Broad Institute Genome Sequencing Platform"/>
            <person name="Earl A."/>
            <person name="Ward D."/>
            <person name="Feldgarden M."/>
            <person name="Gevers D."/>
            <person name="Morotomi M."/>
            <person name="Walker B."/>
            <person name="Young S.K."/>
            <person name="Zeng Q."/>
            <person name="Gargeya S."/>
            <person name="Fitzgerald M."/>
            <person name="Haas B."/>
            <person name="Abouelleil A."/>
            <person name="Alvarado L."/>
            <person name="Arachchi H.M."/>
            <person name="Berlin A.M."/>
            <person name="Chapman S.B."/>
            <person name="Goldberg J."/>
            <person name="Griggs A."/>
            <person name="Gujja S."/>
            <person name="Hansen M."/>
            <person name="Howarth C."/>
            <person name="Imamovic A."/>
            <person name="Larimer J."/>
            <person name="McCowen C."/>
            <person name="Montmayeur A."/>
            <person name="Murphy C."/>
            <person name="Neiman D."/>
            <person name="Pearson M."/>
            <person name="Priest M."/>
            <person name="Roberts A."/>
            <person name="Saif S."/>
            <person name="Shea T."/>
            <person name="Sisk P."/>
            <person name="Sykes S."/>
            <person name="Wortman J."/>
            <person name="Nusbaum C."/>
            <person name="Birren B."/>
        </authorList>
    </citation>
    <scope>NUCLEOTIDE SEQUENCE [LARGE SCALE GENOMIC DNA]</scope>
    <source>
        <strain evidence="3 4">YIT 11860</strain>
    </source>
</reference>
<feature type="chain" id="PRO_5003840595" description="DUF6850 domain-containing protein" evidence="1">
    <location>
        <begin position="22"/>
        <end position="508"/>
    </location>
</feature>
<keyword evidence="1" id="KW-0732">Signal</keyword>
<dbReference type="OrthoDB" id="1025008at2"/>
<accession>K0X1J4</accession>
<comment type="caution">
    <text evidence="3">The sequence shown here is derived from an EMBL/GenBank/DDBJ whole genome shotgun (WGS) entry which is preliminary data.</text>
</comment>
<organism evidence="3 4">
    <name type="scientific">Barnesiella intestinihominis YIT 11860</name>
    <dbReference type="NCBI Taxonomy" id="742726"/>
    <lineage>
        <taxon>Bacteria</taxon>
        <taxon>Pseudomonadati</taxon>
        <taxon>Bacteroidota</taxon>
        <taxon>Bacteroidia</taxon>
        <taxon>Bacteroidales</taxon>
        <taxon>Barnesiellaceae</taxon>
        <taxon>Barnesiella</taxon>
    </lineage>
</organism>
<proteinExistence type="predicted"/>
<evidence type="ECO:0000313" key="4">
    <source>
        <dbReference type="Proteomes" id="UP000006044"/>
    </source>
</evidence>
<keyword evidence="4" id="KW-1185">Reference proteome</keyword>
<evidence type="ECO:0000259" key="2">
    <source>
        <dbReference type="Pfam" id="PF21012"/>
    </source>
</evidence>
<evidence type="ECO:0000313" key="3">
    <source>
        <dbReference type="EMBL" id="EJZ65397.1"/>
    </source>
</evidence>
<name>K0X1J4_9BACT</name>
<sequence length="508" mass="56634">MKIRFCSFLTIALFLLPALQGAERDSLSLLRTIAEYEALSAKWIETVYTNPATRYYQHCTSLTRISLNGVYGKEDEAALLQAGDGYLKGAADVSSWIKLSDRTRLWGNARYTTGKETGVVWNETADFELLYPYVMADSIGGDLSLQEYAFTGGYSGRAGKFTWGIEGSYRAALEYRNRDPRPKNIVSDLDFAGGGSVRLDKYVVGISVMAQIYSQDNTLDFYAPLGSAYIYTMTGLGTTSVRFGKGDVTDTNYKGYGYGAGIQLLPTQGRKGIYAAANYRKYSVTQHLDGYNNLPLTVLDRTLLDMTAGYSTKQDMHTVGIQVKGVLYNRKGTENTFGSAAGNNYDQIGSTTPYTSDQMKIQGELLYGIKAGKNFKGYIRPYYLWFHTDIRQKEKEHRLKINSSEYGLKIDASGIFEKSLLSLSGNIGIRTGGNGELSIPNVQKDCVREMLEHNFVLLKTRRTNYGIELKWSRIFSGWALSVAADWQQSHYEKHGTANYAGVNIGFNF</sequence>
<dbReference type="STRING" id="742726.HMPREF9448_00778"/>
<feature type="signal peptide" evidence="1">
    <location>
        <begin position="1"/>
        <end position="21"/>
    </location>
</feature>
<dbReference type="eggNOG" id="ENOG502ZBFN">
    <property type="taxonomic scope" value="Bacteria"/>
</dbReference>
<dbReference type="EMBL" id="ADLE01000006">
    <property type="protein sequence ID" value="EJZ65397.1"/>
    <property type="molecule type" value="Genomic_DNA"/>
</dbReference>
<dbReference type="RefSeq" id="WP_008861272.1">
    <property type="nucleotide sequence ID" value="NZ_JH815203.1"/>
</dbReference>
<evidence type="ECO:0000256" key="1">
    <source>
        <dbReference type="SAM" id="SignalP"/>
    </source>
</evidence>
<gene>
    <name evidence="3" type="ORF">HMPREF9448_00778</name>
</gene>
<dbReference type="Proteomes" id="UP000006044">
    <property type="component" value="Unassembled WGS sequence"/>
</dbReference>
<dbReference type="PATRIC" id="fig|742726.3.peg.830"/>
<dbReference type="GeneID" id="77848097"/>
<dbReference type="Pfam" id="PF21012">
    <property type="entry name" value="DUF6850"/>
    <property type="match status" value="1"/>
</dbReference>
<dbReference type="AlphaFoldDB" id="K0X1J4"/>
<dbReference type="InterPro" id="IPR049236">
    <property type="entry name" value="DUF6850"/>
</dbReference>
<feature type="domain" description="DUF6850" evidence="2">
    <location>
        <begin position="59"/>
        <end position="508"/>
    </location>
</feature>
<dbReference type="HOGENOM" id="CLU_040885_0_0_10"/>
<protein>
    <recommendedName>
        <fullName evidence="2">DUF6850 domain-containing protein</fullName>
    </recommendedName>
</protein>